<protein>
    <submittedName>
        <fullName evidence="1">Pyocin S6 family toxin immunity protein</fullName>
    </submittedName>
</protein>
<dbReference type="Proteomes" id="UP001622950">
    <property type="component" value="Unassembled WGS sequence"/>
</dbReference>
<evidence type="ECO:0000313" key="2">
    <source>
        <dbReference type="Proteomes" id="UP001622950"/>
    </source>
</evidence>
<comment type="caution">
    <text evidence="1">The sequence shown here is derived from an EMBL/GenBank/DDBJ whole genome shotgun (WGS) entry which is preliminary data.</text>
</comment>
<dbReference type="EMBL" id="JBJHQE010000008">
    <property type="protein sequence ID" value="MFK9080474.1"/>
    <property type="molecule type" value="Genomic_DNA"/>
</dbReference>
<proteinExistence type="predicted"/>
<name>A0ACC7MPL8_9PSED</name>
<accession>A0ACC7MPL8</accession>
<keyword evidence="2" id="KW-1185">Reference proteome</keyword>
<organism evidence="1 2">
    <name type="scientific">Pseudomonas neuropathica</name>
    <dbReference type="NCBI Taxonomy" id="2730425"/>
    <lineage>
        <taxon>Bacteria</taxon>
        <taxon>Pseudomonadati</taxon>
        <taxon>Pseudomonadota</taxon>
        <taxon>Gammaproteobacteria</taxon>
        <taxon>Pseudomonadales</taxon>
        <taxon>Pseudomonadaceae</taxon>
        <taxon>Pseudomonas</taxon>
    </lineage>
</organism>
<reference evidence="1" key="1">
    <citation type="submission" date="2024-11" db="EMBL/GenBank/DDBJ databases">
        <authorList>
            <person name="Lucas J.A."/>
        </authorList>
    </citation>
    <scope>NUCLEOTIDE SEQUENCE</scope>
    <source>
        <strain evidence="1">Z 8.8</strain>
    </source>
</reference>
<sequence length="79" mass="8729">MHLCITGFLAGDSDDTSLKYELDVQSGFEKAVLEVMGWQSLAESPEGEWLLTGDQSQRIATVINEQLPRDLDLFIGVEA</sequence>
<gene>
    <name evidence="1" type="ORF">ACJEBM_07275</name>
</gene>
<evidence type="ECO:0000313" key="1">
    <source>
        <dbReference type="EMBL" id="MFK9080474.1"/>
    </source>
</evidence>